<evidence type="ECO:0000259" key="1">
    <source>
        <dbReference type="SMART" id="SM00579"/>
    </source>
</evidence>
<dbReference type="EMBL" id="KZ305059">
    <property type="protein sequence ID" value="PIA33072.1"/>
    <property type="molecule type" value="Genomic_DNA"/>
</dbReference>
<dbReference type="PANTHER" id="PTHR31900:SF32">
    <property type="entry name" value="F-BOX_RNI_FBD-LIKE DOMAIN PROTEIN"/>
    <property type="match status" value="1"/>
</dbReference>
<dbReference type="PANTHER" id="PTHR31900">
    <property type="entry name" value="F-BOX/RNI SUPERFAMILY PROTEIN-RELATED"/>
    <property type="match status" value="1"/>
</dbReference>
<dbReference type="AlphaFoldDB" id="A0A2G5CP50"/>
<dbReference type="OrthoDB" id="1859887at2759"/>
<dbReference type="Proteomes" id="UP000230069">
    <property type="component" value="Unassembled WGS sequence"/>
</dbReference>
<dbReference type="InterPro" id="IPR050232">
    <property type="entry name" value="FBL13/AtMIF1-like"/>
</dbReference>
<reference evidence="2 3" key="1">
    <citation type="submission" date="2017-09" db="EMBL/GenBank/DDBJ databases">
        <title>WGS assembly of Aquilegia coerulea Goldsmith.</title>
        <authorList>
            <person name="Hodges S."/>
            <person name="Kramer E."/>
            <person name="Nordborg M."/>
            <person name="Tomkins J."/>
            <person name="Borevitz J."/>
            <person name="Derieg N."/>
            <person name="Yan J."/>
            <person name="Mihaltcheva S."/>
            <person name="Hayes R.D."/>
            <person name="Rokhsar D."/>
        </authorList>
    </citation>
    <scope>NUCLEOTIDE SEQUENCE [LARGE SCALE GENOMIC DNA]</scope>
    <source>
        <strain evidence="3">cv. Goldsmith</strain>
    </source>
</reference>
<dbReference type="Pfam" id="PF08387">
    <property type="entry name" value="FBD"/>
    <property type="match status" value="1"/>
</dbReference>
<evidence type="ECO:0000313" key="3">
    <source>
        <dbReference type="Proteomes" id="UP000230069"/>
    </source>
</evidence>
<gene>
    <name evidence="2" type="ORF">AQUCO_04200078v1</name>
</gene>
<organism evidence="2 3">
    <name type="scientific">Aquilegia coerulea</name>
    <name type="common">Rocky mountain columbine</name>
    <dbReference type="NCBI Taxonomy" id="218851"/>
    <lineage>
        <taxon>Eukaryota</taxon>
        <taxon>Viridiplantae</taxon>
        <taxon>Streptophyta</taxon>
        <taxon>Embryophyta</taxon>
        <taxon>Tracheophyta</taxon>
        <taxon>Spermatophyta</taxon>
        <taxon>Magnoliopsida</taxon>
        <taxon>Ranunculales</taxon>
        <taxon>Ranunculaceae</taxon>
        <taxon>Thalictroideae</taxon>
        <taxon>Aquilegia</taxon>
    </lineage>
</organism>
<dbReference type="InParanoid" id="A0A2G5CP50"/>
<dbReference type="SUPFAM" id="SSF52047">
    <property type="entry name" value="RNI-like"/>
    <property type="match status" value="1"/>
</dbReference>
<keyword evidence="3" id="KW-1185">Reference proteome</keyword>
<dbReference type="SMART" id="SM00579">
    <property type="entry name" value="FBD"/>
    <property type="match status" value="1"/>
</dbReference>
<dbReference type="InterPro" id="IPR006566">
    <property type="entry name" value="FBD"/>
</dbReference>
<feature type="domain" description="FBD" evidence="1">
    <location>
        <begin position="185"/>
        <end position="262"/>
    </location>
</feature>
<dbReference type="STRING" id="218851.A0A2G5CP50"/>
<sequence>MPSLEIFILEDCNFMNQKILSISAPQLNTLKMDGNSLESIVIFAPKLVYFEIHSASPVSIMFDDNEKSIDDAIIDTRLASYKSFIQMINMLKHARYLNFSSCFLSSFFEELEKHGSILKNIQSPFHNLKWLKIETDFCTNGIIFINNLLKHSPQIGTVILVNILEQKKYSLPSVYQAGTNNVWFDYKVSRLKLVEMKGFRGSANEMKLVKHFLKNAKVIEKLIIMVAKFDEHSSKSNKEMMKLGRKLLTYPRASSTVGILFFQDM</sequence>
<accession>A0A2G5CP50</accession>
<proteinExistence type="predicted"/>
<name>A0A2G5CP50_AQUCA</name>
<protein>
    <recommendedName>
        <fullName evidence="1">FBD domain-containing protein</fullName>
    </recommendedName>
</protein>
<evidence type="ECO:0000313" key="2">
    <source>
        <dbReference type="EMBL" id="PIA33072.1"/>
    </source>
</evidence>